<evidence type="ECO:0000256" key="9">
    <source>
        <dbReference type="ARBA" id="ARBA00022833"/>
    </source>
</evidence>
<evidence type="ECO:0000256" key="1">
    <source>
        <dbReference type="ARBA" id="ARBA00001947"/>
    </source>
</evidence>
<keyword evidence="6 12" id="KW-0441">Lipid A biosynthesis</keyword>
<dbReference type="PANTHER" id="PTHR33694:SF1">
    <property type="entry name" value="UDP-3-O-ACYL-N-ACETYLGLUCOSAMINE DEACETYLASE 1, MITOCHONDRIAL-RELATED"/>
    <property type="match status" value="1"/>
</dbReference>
<dbReference type="GO" id="GO:0103117">
    <property type="term" value="F:UDP-3-O-acyl-N-acetylglucosamine deacetylase activity"/>
    <property type="evidence" value="ECO:0007669"/>
    <property type="project" value="UniProtKB-UniRule"/>
</dbReference>
<dbReference type="GO" id="GO:0046872">
    <property type="term" value="F:metal ion binding"/>
    <property type="evidence" value="ECO:0007669"/>
    <property type="project" value="UniProtKB-KW"/>
</dbReference>
<dbReference type="GO" id="GO:0016020">
    <property type="term" value="C:membrane"/>
    <property type="evidence" value="ECO:0007669"/>
    <property type="project" value="GOC"/>
</dbReference>
<comment type="similarity">
    <text evidence="12">Belongs to the LpxC family.</text>
</comment>
<organism evidence="13">
    <name type="scientific">Thermodesulfovibrio autotrophicus</name>
    <dbReference type="NCBI Taxonomy" id="3118333"/>
    <lineage>
        <taxon>Bacteria</taxon>
        <taxon>Pseudomonadati</taxon>
        <taxon>Nitrospirota</taxon>
        <taxon>Thermodesulfovibrionia</taxon>
        <taxon>Thermodesulfovibrionales</taxon>
        <taxon>Thermodesulfovibrionaceae</taxon>
        <taxon>Thermodesulfovibrio</taxon>
    </lineage>
</organism>
<dbReference type="RefSeq" id="WP_353684977.1">
    <property type="nucleotide sequence ID" value="NZ_CP144373.1"/>
</dbReference>
<dbReference type="InterPro" id="IPR004463">
    <property type="entry name" value="UDP-acyl_GlcNac_deAcase"/>
</dbReference>
<evidence type="ECO:0000256" key="2">
    <source>
        <dbReference type="ARBA" id="ARBA00002923"/>
    </source>
</evidence>
<dbReference type="InterPro" id="IPR020568">
    <property type="entry name" value="Ribosomal_Su5_D2-typ_SF"/>
</dbReference>
<dbReference type="GO" id="GO:0009245">
    <property type="term" value="P:lipid A biosynthetic process"/>
    <property type="evidence" value="ECO:0007669"/>
    <property type="project" value="UniProtKB-UniRule"/>
</dbReference>
<dbReference type="Gene3D" id="3.30.230.20">
    <property type="entry name" value="lpxc deacetylase, domain 1"/>
    <property type="match status" value="1"/>
</dbReference>
<dbReference type="PANTHER" id="PTHR33694">
    <property type="entry name" value="UDP-3-O-ACYL-N-ACETYLGLUCOSAMINE DEACETYLASE 1, MITOCHONDRIAL-RELATED"/>
    <property type="match status" value="1"/>
</dbReference>
<keyword evidence="9 12" id="KW-0862">Zinc</keyword>
<comment type="function">
    <text evidence="2 12">Catalyzes the hydrolysis of UDP-3-O-myristoyl-N-acetylglucosamine to form UDP-3-O-myristoylglucosamine and acetate, the committed step in lipid A biosynthesis.</text>
</comment>
<feature type="binding site" evidence="12">
    <location>
        <position position="236"/>
    </location>
    <ligand>
        <name>Zn(2+)</name>
        <dbReference type="ChEBI" id="CHEBI:29105"/>
    </ligand>
</feature>
<dbReference type="KEGG" id="taut:V4D30_04060"/>
<reference evidence="13" key="1">
    <citation type="submission" date="2024-01" db="EMBL/GenBank/DDBJ databases">
        <title>The first autotrophic representatives of the genus Thermodesulfovibrio.</title>
        <authorList>
            <person name="Maltseva A.I."/>
            <person name="Elcheninov A.G."/>
            <person name="Kublanov I.V."/>
            <person name="Lebedinsky A.V."/>
            <person name="Frolov E.N."/>
        </authorList>
    </citation>
    <scope>NUCLEOTIDE SEQUENCE</scope>
    <source>
        <strain evidence="13">3907-1M</strain>
    </source>
</reference>
<dbReference type="Pfam" id="PF03331">
    <property type="entry name" value="LpxC"/>
    <property type="match status" value="1"/>
</dbReference>
<evidence type="ECO:0000256" key="5">
    <source>
        <dbReference type="ARBA" id="ARBA00022516"/>
    </source>
</evidence>
<keyword evidence="5 12" id="KW-0444">Lipid biosynthesis</keyword>
<gene>
    <name evidence="12 13" type="primary">lpxC</name>
    <name evidence="13" type="ORF">V4D30_04060</name>
</gene>
<evidence type="ECO:0000256" key="12">
    <source>
        <dbReference type="HAMAP-Rule" id="MF_00388"/>
    </source>
</evidence>
<evidence type="ECO:0000256" key="11">
    <source>
        <dbReference type="ARBA" id="ARBA00024535"/>
    </source>
</evidence>
<feature type="active site" description="Proton donor" evidence="12">
    <location>
        <position position="259"/>
    </location>
</feature>
<dbReference type="InterPro" id="IPR015870">
    <property type="entry name" value="UDP-acyl_N-AcGlcN_deAcase_N"/>
</dbReference>
<accession>A0AAU8GY66</accession>
<dbReference type="SUPFAM" id="SSF54211">
    <property type="entry name" value="Ribosomal protein S5 domain 2-like"/>
    <property type="match status" value="2"/>
</dbReference>
<keyword evidence="8 12" id="KW-0378">Hydrolase</keyword>
<feature type="binding site" evidence="12">
    <location>
        <position position="232"/>
    </location>
    <ligand>
        <name>Zn(2+)</name>
        <dbReference type="ChEBI" id="CHEBI:29105"/>
    </ligand>
</feature>
<evidence type="ECO:0000256" key="6">
    <source>
        <dbReference type="ARBA" id="ARBA00022556"/>
    </source>
</evidence>
<sequence length="292" mass="32614">MPFQKTIRSEIALSGVGIHTGKRINIRLIPAQRDTGIIFYRTDKGLSIKAKLPFVIDTSLATTIGIDGIKVRTVEHLLATLHVFGITNVIIEIDGSEIPVMDGSAIDFAKIIMKTGTSKQGKTIPILKITKPCIYEESRSRIVAKPHKGFRITYKIFYEHPLILEQSLSIEINEQNFLKEIAPARTFGFLKDIQYLLQNGFARGGSLENALVLDEKGVVGGKLRFKDEFVRHKILDAIGDLSLLGFPLQGHFIIEKGGHTAHINFLKHLIESGCYELEEEPYFNFQLSAQAV</sequence>
<comment type="catalytic activity">
    <reaction evidence="11 12">
        <text>a UDP-3-O-[(3R)-3-hydroxyacyl]-N-acetyl-alpha-D-glucosamine + H2O = a UDP-3-O-[(3R)-3-hydroxyacyl]-alpha-D-glucosamine + acetate</text>
        <dbReference type="Rhea" id="RHEA:67816"/>
        <dbReference type="ChEBI" id="CHEBI:15377"/>
        <dbReference type="ChEBI" id="CHEBI:30089"/>
        <dbReference type="ChEBI" id="CHEBI:137740"/>
        <dbReference type="ChEBI" id="CHEBI:173225"/>
        <dbReference type="EC" id="3.5.1.108"/>
    </reaction>
</comment>
<dbReference type="EC" id="3.5.1.108" evidence="4 12"/>
<proteinExistence type="inferred from homology"/>
<comment type="pathway">
    <text evidence="3 12">Glycolipid biosynthesis; lipid IV(A) biosynthesis; lipid IV(A) from (3R)-3-hydroxytetradecanoyl-[acyl-carrier-protein] and UDP-N-acetyl-alpha-D-glucosamine: step 2/6.</text>
</comment>
<evidence type="ECO:0000256" key="7">
    <source>
        <dbReference type="ARBA" id="ARBA00022723"/>
    </source>
</evidence>
<evidence type="ECO:0000256" key="8">
    <source>
        <dbReference type="ARBA" id="ARBA00022801"/>
    </source>
</evidence>
<evidence type="ECO:0000256" key="10">
    <source>
        <dbReference type="ARBA" id="ARBA00023098"/>
    </source>
</evidence>
<keyword evidence="10 12" id="KW-0443">Lipid metabolism</keyword>
<evidence type="ECO:0000256" key="3">
    <source>
        <dbReference type="ARBA" id="ARBA00005002"/>
    </source>
</evidence>
<dbReference type="EMBL" id="CP144373">
    <property type="protein sequence ID" value="XCH47454.1"/>
    <property type="molecule type" value="Genomic_DNA"/>
</dbReference>
<dbReference type="InterPro" id="IPR011334">
    <property type="entry name" value="UDP-acyl_GlcNac_deAcase_C"/>
</dbReference>
<dbReference type="NCBIfam" id="TIGR00325">
    <property type="entry name" value="lpxC"/>
    <property type="match status" value="1"/>
</dbReference>
<name>A0AAU8GY66_9BACT</name>
<dbReference type="AlphaFoldDB" id="A0AAU8GY66"/>
<protein>
    <recommendedName>
        <fullName evidence="4 12">UDP-3-O-acyl-N-acetylglucosamine deacetylase</fullName>
        <shortName evidence="12">UDP-3-O-acyl-GlcNAc deacetylase</shortName>
        <ecNumber evidence="4 12">3.5.1.108</ecNumber>
    </recommendedName>
    <alternativeName>
        <fullName evidence="12">UDP-3-O-[R-3-hydroxymyristoyl]-N-acetylglucosamine deacetylase</fullName>
    </alternativeName>
</protein>
<dbReference type="HAMAP" id="MF_00388">
    <property type="entry name" value="LpxC"/>
    <property type="match status" value="1"/>
</dbReference>
<evidence type="ECO:0000256" key="4">
    <source>
        <dbReference type="ARBA" id="ARBA00012745"/>
    </source>
</evidence>
<dbReference type="Gene3D" id="3.30.1700.10">
    <property type="entry name" value="lpxc deacetylase, domain 2"/>
    <property type="match status" value="1"/>
</dbReference>
<feature type="binding site" evidence="12">
    <location>
        <position position="76"/>
    </location>
    <ligand>
        <name>Zn(2+)</name>
        <dbReference type="ChEBI" id="CHEBI:29105"/>
    </ligand>
</feature>
<comment type="cofactor">
    <cofactor evidence="1 12">
        <name>Zn(2+)</name>
        <dbReference type="ChEBI" id="CHEBI:29105"/>
    </cofactor>
</comment>
<evidence type="ECO:0000313" key="13">
    <source>
        <dbReference type="EMBL" id="XCH47454.1"/>
    </source>
</evidence>
<keyword evidence="7 12" id="KW-0479">Metal-binding</keyword>